<comment type="caution">
    <text evidence="1">The sequence shown here is derived from an EMBL/GenBank/DDBJ whole genome shotgun (WGS) entry which is preliminary data.</text>
</comment>
<reference evidence="1" key="2">
    <citation type="journal article" date="2021" name="PeerJ">
        <title>Extensive microbial diversity within the chicken gut microbiome revealed by metagenomics and culture.</title>
        <authorList>
            <person name="Gilroy R."/>
            <person name="Ravi A."/>
            <person name="Getino M."/>
            <person name="Pursley I."/>
            <person name="Horton D.L."/>
            <person name="Alikhan N.F."/>
            <person name="Baker D."/>
            <person name="Gharbi K."/>
            <person name="Hall N."/>
            <person name="Watson M."/>
            <person name="Adriaenssens E.M."/>
            <person name="Foster-Nyarko E."/>
            <person name="Jarju S."/>
            <person name="Secka A."/>
            <person name="Antonio M."/>
            <person name="Oren A."/>
            <person name="Chaudhuri R.R."/>
            <person name="La Ragione R."/>
            <person name="Hildebrand F."/>
            <person name="Pallen M.J."/>
        </authorList>
    </citation>
    <scope>NUCLEOTIDE SEQUENCE</scope>
    <source>
        <strain evidence="1">CHK195-11698</strain>
    </source>
</reference>
<dbReference type="Proteomes" id="UP000824175">
    <property type="component" value="Unassembled WGS sequence"/>
</dbReference>
<gene>
    <name evidence="1" type="ORF">IAD15_10385</name>
</gene>
<protein>
    <submittedName>
        <fullName evidence="1">Transposase</fullName>
    </submittedName>
</protein>
<accession>A0A9D1L1X8</accession>
<dbReference type="EMBL" id="DVMJ01000091">
    <property type="protein sequence ID" value="HIU14457.1"/>
    <property type="molecule type" value="Genomic_DNA"/>
</dbReference>
<sequence>MKLYYDKRSKNPTYFIQQGIRNGKKTTTRNVKVIGKHNDLLAITDDPLAYAKEQVRLF</sequence>
<dbReference type="AlphaFoldDB" id="A0A9D1L1X8"/>
<name>A0A9D1L1X8_9FIRM</name>
<reference evidence="1" key="1">
    <citation type="submission" date="2020-10" db="EMBL/GenBank/DDBJ databases">
        <authorList>
            <person name="Gilroy R."/>
        </authorList>
    </citation>
    <scope>NUCLEOTIDE SEQUENCE</scope>
    <source>
        <strain evidence="1">CHK195-11698</strain>
    </source>
</reference>
<evidence type="ECO:0000313" key="2">
    <source>
        <dbReference type="Proteomes" id="UP000824175"/>
    </source>
</evidence>
<evidence type="ECO:0000313" key="1">
    <source>
        <dbReference type="EMBL" id="HIU14457.1"/>
    </source>
</evidence>
<organism evidence="1 2">
    <name type="scientific">Candidatus Fimiplasma intestinipullorum</name>
    <dbReference type="NCBI Taxonomy" id="2840825"/>
    <lineage>
        <taxon>Bacteria</taxon>
        <taxon>Bacillati</taxon>
        <taxon>Bacillota</taxon>
        <taxon>Clostridia</taxon>
        <taxon>Eubacteriales</taxon>
        <taxon>Candidatus Fimiplasma</taxon>
    </lineage>
</organism>
<proteinExistence type="predicted"/>
<feature type="non-terminal residue" evidence="1">
    <location>
        <position position="58"/>
    </location>
</feature>